<evidence type="ECO:0000313" key="2">
    <source>
        <dbReference type="EMBL" id="CAB4536329.1"/>
    </source>
</evidence>
<gene>
    <name evidence="2" type="ORF">UFOPK1421_00381</name>
</gene>
<reference evidence="2" key="1">
    <citation type="submission" date="2020-05" db="EMBL/GenBank/DDBJ databases">
        <authorList>
            <person name="Chiriac C."/>
            <person name="Salcher M."/>
            <person name="Ghai R."/>
            <person name="Kavagutti S V."/>
        </authorList>
    </citation>
    <scope>NUCLEOTIDE SEQUENCE</scope>
</reference>
<evidence type="ECO:0000256" key="1">
    <source>
        <dbReference type="SAM" id="Phobius"/>
    </source>
</evidence>
<keyword evidence="1" id="KW-1133">Transmembrane helix</keyword>
<proteinExistence type="predicted"/>
<accession>A0A6J6BD40</accession>
<feature type="transmembrane region" description="Helical" evidence="1">
    <location>
        <begin position="251"/>
        <end position="274"/>
    </location>
</feature>
<dbReference type="EMBL" id="CAEZSL010000026">
    <property type="protein sequence ID" value="CAB4536329.1"/>
    <property type="molecule type" value="Genomic_DNA"/>
</dbReference>
<sequence length="276" mass="30698">MDEPLSKPAELLIDQIDALRVLRADTDEEKGRLLEQIGGKGIVEQEMVSQMSAIRPLNHPERFEEAHRMMMRSIEVLDRNGQRPAKMPRFGPLRPVAQWLVQQVTRWIVRTHLNRVISRICGLYEKREANSEWSHLEHSMLRRARLDARRVQAGSANQSVGLPTFLLGGAALTSVASGLQSLARSALDSTIGIIALGIAVVFVLGALSWVALYSASVARRRIRLSTDQPLKALWETIGAAGTPPRDESYNFAVYAIILLVLSWIVIPLAIWLAITA</sequence>
<dbReference type="AlphaFoldDB" id="A0A6J6BD40"/>
<feature type="transmembrane region" description="Helical" evidence="1">
    <location>
        <begin position="191"/>
        <end position="213"/>
    </location>
</feature>
<protein>
    <submittedName>
        <fullName evidence="2">Unannotated protein</fullName>
    </submittedName>
</protein>
<name>A0A6J6BD40_9ZZZZ</name>
<keyword evidence="1" id="KW-0812">Transmembrane</keyword>
<organism evidence="2">
    <name type="scientific">freshwater metagenome</name>
    <dbReference type="NCBI Taxonomy" id="449393"/>
    <lineage>
        <taxon>unclassified sequences</taxon>
        <taxon>metagenomes</taxon>
        <taxon>ecological metagenomes</taxon>
    </lineage>
</organism>
<feature type="transmembrane region" description="Helical" evidence="1">
    <location>
        <begin position="159"/>
        <end position="179"/>
    </location>
</feature>
<keyword evidence="1" id="KW-0472">Membrane</keyword>